<protein>
    <submittedName>
        <fullName evidence="2">Uncharacterized protein</fullName>
    </submittedName>
</protein>
<keyword evidence="1" id="KW-1133">Transmembrane helix</keyword>
<gene>
    <name evidence="2" type="ORF">E0L32_009937</name>
</gene>
<feature type="transmembrane region" description="Helical" evidence="1">
    <location>
        <begin position="131"/>
        <end position="156"/>
    </location>
</feature>
<name>A0A507AUR1_9PEZI</name>
<proteinExistence type="predicted"/>
<keyword evidence="1" id="KW-0472">Membrane</keyword>
<reference evidence="2 3" key="1">
    <citation type="submission" date="2019-06" db="EMBL/GenBank/DDBJ databases">
        <title>Draft genome sequence of the filamentous fungus Phialemoniopsis curvata isolated from diesel fuel.</title>
        <authorList>
            <person name="Varaljay V.A."/>
            <person name="Lyon W.J."/>
            <person name="Crouch A.L."/>
            <person name="Drake C.E."/>
            <person name="Hollomon J.M."/>
            <person name="Nadeau L.J."/>
            <person name="Nunn H.S."/>
            <person name="Stevenson B.S."/>
            <person name="Bojanowski C.L."/>
            <person name="Crookes-Goodson W.J."/>
        </authorList>
    </citation>
    <scope>NUCLEOTIDE SEQUENCE [LARGE SCALE GENOMIC DNA]</scope>
    <source>
        <strain evidence="2 3">D216</strain>
    </source>
</reference>
<feature type="transmembrane region" description="Helical" evidence="1">
    <location>
        <begin position="323"/>
        <end position="340"/>
    </location>
</feature>
<dbReference type="RefSeq" id="XP_030990309.1">
    <property type="nucleotide sequence ID" value="XM_031144954.1"/>
</dbReference>
<dbReference type="EMBL" id="SKBQ01000076">
    <property type="protein sequence ID" value="TPX08598.1"/>
    <property type="molecule type" value="Genomic_DNA"/>
</dbReference>
<keyword evidence="3" id="KW-1185">Reference proteome</keyword>
<dbReference type="STRING" id="1093900.A0A507AUR1"/>
<evidence type="ECO:0000313" key="3">
    <source>
        <dbReference type="Proteomes" id="UP000319257"/>
    </source>
</evidence>
<dbReference type="AlphaFoldDB" id="A0A507AUR1"/>
<accession>A0A507AUR1</accession>
<dbReference type="OrthoDB" id="72269at2759"/>
<keyword evidence="1" id="KW-0812">Transmembrane</keyword>
<evidence type="ECO:0000313" key="2">
    <source>
        <dbReference type="EMBL" id="TPX08598.1"/>
    </source>
</evidence>
<feature type="transmembrane region" description="Helical" evidence="1">
    <location>
        <begin position="99"/>
        <end position="119"/>
    </location>
</feature>
<sequence length="396" mass="44543">MSSPVAHEHSASRIRYGAAALLALVEAFGINSMYGQIWRSGFAQTAWNWLNDPDARLPGSSRPAIRQYFGIPVIDDSLVLANFCFINTIDGSRPEMSLYGLQFGGQLVPVVAVLMIEGLRAGNRNRMLRWSLFWCHLMQVVGYAIVMPLYGCLHLLTSATAAGSSDANRLRRRAPLALQVLIPSFAIGYVIPTILFVYPFSSNFLRQWFCTAWQLYPHILYACQHVLASKSPQHEDQRPDQKHEDQDLKILSKAYDVAFKFAATIQIFVYTILITVWLMPSLFPDHIAQALTFEQVFKPGSFYSYGPPGSVPDEMHRWFHYDQYVGSAAILVWALALYLSRPTCGKHTWKGYARLGGKICTWAIIGGPAGAAAKILQLRDEQIHRMPKSQKQKRSV</sequence>
<feature type="transmembrane region" description="Helical" evidence="1">
    <location>
        <begin position="257"/>
        <end position="279"/>
    </location>
</feature>
<dbReference type="Proteomes" id="UP000319257">
    <property type="component" value="Unassembled WGS sequence"/>
</dbReference>
<dbReference type="GeneID" id="41977384"/>
<feature type="transmembrane region" description="Helical" evidence="1">
    <location>
        <begin position="176"/>
        <end position="198"/>
    </location>
</feature>
<organism evidence="2 3">
    <name type="scientific">Thyridium curvatum</name>
    <dbReference type="NCBI Taxonomy" id="1093900"/>
    <lineage>
        <taxon>Eukaryota</taxon>
        <taxon>Fungi</taxon>
        <taxon>Dikarya</taxon>
        <taxon>Ascomycota</taxon>
        <taxon>Pezizomycotina</taxon>
        <taxon>Sordariomycetes</taxon>
        <taxon>Sordariomycetidae</taxon>
        <taxon>Thyridiales</taxon>
        <taxon>Thyridiaceae</taxon>
        <taxon>Thyridium</taxon>
    </lineage>
</organism>
<evidence type="ECO:0000256" key="1">
    <source>
        <dbReference type="SAM" id="Phobius"/>
    </source>
</evidence>
<comment type="caution">
    <text evidence="2">The sequence shown here is derived from an EMBL/GenBank/DDBJ whole genome shotgun (WGS) entry which is preliminary data.</text>
</comment>
<dbReference type="InParanoid" id="A0A507AUR1"/>